<sequence>MLADASTDCPREFAWKAAGERLVWEQIVGGEVPGRPEVLSGNCAVEVLQFRERPAGVDERFAQVVALTTPSQSLVGPSVFSQVRRWVHDPKVLLASIRGNDGNQTADQLSDVLAVRVMVAACAASAG</sequence>
<accession>A0A417Z1R8</accession>
<gene>
    <name evidence="1" type="ORF">D1832_13020</name>
</gene>
<dbReference type="Proteomes" id="UP000285376">
    <property type="component" value="Unassembled WGS sequence"/>
</dbReference>
<evidence type="ECO:0000313" key="1">
    <source>
        <dbReference type="EMBL" id="RHW44342.1"/>
    </source>
</evidence>
<protein>
    <submittedName>
        <fullName evidence="1">Uncharacterized protein</fullName>
    </submittedName>
</protein>
<organism evidence="1 2">
    <name type="scientific">Dermacoccus abyssi</name>
    <dbReference type="NCBI Taxonomy" id="322596"/>
    <lineage>
        <taxon>Bacteria</taxon>
        <taxon>Bacillati</taxon>
        <taxon>Actinomycetota</taxon>
        <taxon>Actinomycetes</taxon>
        <taxon>Micrococcales</taxon>
        <taxon>Dermacoccaceae</taxon>
        <taxon>Dermacoccus</taxon>
    </lineage>
</organism>
<dbReference type="AlphaFoldDB" id="A0A417Z1R8"/>
<comment type="caution">
    <text evidence="1">The sequence shown here is derived from an EMBL/GenBank/DDBJ whole genome shotgun (WGS) entry which is preliminary data.</text>
</comment>
<dbReference type="EMBL" id="QWLM01000018">
    <property type="protein sequence ID" value="RHW44342.1"/>
    <property type="molecule type" value="Genomic_DNA"/>
</dbReference>
<proteinExistence type="predicted"/>
<name>A0A417Z1R8_9MICO</name>
<evidence type="ECO:0000313" key="2">
    <source>
        <dbReference type="Proteomes" id="UP000285376"/>
    </source>
</evidence>
<reference evidence="1 2" key="1">
    <citation type="submission" date="2018-08" db="EMBL/GenBank/DDBJ databases">
        <title>Whole genome sequence analysis of Dermacoccus abyssi bacteria isolated from Deep Mariana trench Micromonospora spp reveals genes involved in the environmental adaptation and production of secondary metabolites.</title>
        <authorList>
            <person name="Abdel-Mageed W.M."/>
            <person name="Lehri B."/>
            <person name="Nouioui I."/>
            <person name="Goodfellow I."/>
            <person name="Jaspars M."/>
            <person name="Karlyshev A."/>
        </authorList>
    </citation>
    <scope>NUCLEOTIDE SEQUENCE [LARGE SCALE GENOMIC DNA]</scope>
    <source>
        <strain evidence="1 2">MT1.1</strain>
    </source>
</reference>